<feature type="transmembrane region" description="Helical" evidence="4">
    <location>
        <begin position="505"/>
        <end position="524"/>
    </location>
</feature>
<evidence type="ECO:0000256" key="3">
    <source>
        <dbReference type="PROSITE-ProRule" id="PRU00339"/>
    </source>
</evidence>
<feature type="transmembrane region" description="Helical" evidence="4">
    <location>
        <begin position="366"/>
        <end position="382"/>
    </location>
</feature>
<evidence type="ECO:0008006" key="7">
    <source>
        <dbReference type="Google" id="ProtNLM"/>
    </source>
</evidence>
<dbReference type="HOGENOM" id="CLU_009345_0_0_0"/>
<dbReference type="Gene3D" id="1.25.40.10">
    <property type="entry name" value="Tetratricopeptide repeat domain"/>
    <property type="match status" value="1"/>
</dbReference>
<dbReference type="InterPro" id="IPR011990">
    <property type="entry name" value="TPR-like_helical_dom_sf"/>
</dbReference>
<feature type="transmembrane region" description="Helical" evidence="4">
    <location>
        <begin position="27"/>
        <end position="48"/>
    </location>
</feature>
<feature type="transmembrane region" description="Helical" evidence="4">
    <location>
        <begin position="388"/>
        <end position="406"/>
    </location>
</feature>
<evidence type="ECO:0000313" key="5">
    <source>
        <dbReference type="EMBL" id="GAK58735.1"/>
    </source>
</evidence>
<dbReference type="EMBL" id="DF820468">
    <property type="protein sequence ID" value="GAK58735.1"/>
    <property type="molecule type" value="Genomic_DNA"/>
</dbReference>
<feature type="transmembrane region" description="Helical" evidence="4">
    <location>
        <begin position="335"/>
        <end position="359"/>
    </location>
</feature>
<sequence>MYFLECYSELEYFDGQKKEKRHETMKISLKSFAQIVLAGICTGMFFAVRSFSAIRLSPHIETESSLLWAFAPLSEIGLYVGIAIILLVGCWLLYSSIYARWYGISFSRVLALDAATYLPLCALTISVAQFNTFLTHHFEAFLLLGQDFGYFVLVCTLIGVYHLKKSNHQQLQRIVVQKNIIPYCANSQLTWQRILTIFLISLFIYLLVGLRITHKLPLGGDEPHYLLMTHSLLHDHDLAISNNYQQKDYQPFYPGELKPHLSIGKDKTRYSIHPIGLPFLLVPGYALYGRQGAVWVMNVLAAFLAIVLYLLAWSLTGHQWLSLLIWAVTSFTTPILLYSSQLYPEIPSALLLGTVYYLIRFRPLKRVFSAIFLGGSFAFLPWLQQRMILPTCLLALYYLFLAGIVPGQKEWKRRFTGLRILPLIFLAVSGILMAGYYYQIYGNPFPNAPYLSIGRKHVFSSTIFIREGLLGLLLDQEAGLFIFSPYYLFAIPGFLLFLQRAWRHALVWLALILSIYIPCAGFVMQWRGAWSPAARYLVALIPLFLVPFSMMLPVLQRNIFRYALFFLMTISFSWSYLFLKIPCLSLMSRDGINMVFEQYSRLVDLTKYFPSFTPTATNNTALAGFWLTTILLFSGWVYASTCLPSRSGALRSRQSLQQVLLVFGVMLGFLLALSRIAAHTQNKALTYISHNKQIQGFLRHLDNDVLALQSRQAQLRLSSEQLRLEYMREPRTAIASQQGSRFLITGPREPFSQGKYTVYFTLIVGVCTPDQPVATLDISAHHGQQIFFQKELYGKDFPAPRQEVRIPVTFELPFNVLDLETRVYFHNQVNLTLTNIAIEPQLEDFYYRAGLLALYKGQYEKARHLFSCATSISDHALSWYQLGLLEQRVKNWEQSLKILQQVIEQDPTFADAYYRVGLAFEQLGQSEQAQQAFSQATRLQSRHLDAWQARLNLLPPDHQAEIQEIRQTINALYRPQYSASVNFGNQIMFLGYTIQQPKPGTLHLEYYWKAISPMKTDYIVFVHFENAHTRFQQDHTPQVRDASTGQERLYPTSSWQVGELVHEEFEFSVPPGVFTLRLGIWDPHGTKKHLPIINSDSQYDIEKRYKLVLEPIEIY</sequence>
<keyword evidence="4" id="KW-1133">Transmembrane helix</keyword>
<dbReference type="Pfam" id="PF13431">
    <property type="entry name" value="TPR_17"/>
    <property type="match status" value="1"/>
</dbReference>
<reference evidence="5" key="1">
    <citation type="journal article" date="2015" name="PeerJ">
        <title>First genomic representation of candidate bacterial phylum KSB3 points to enhanced environmental sensing as a trigger of wastewater bulking.</title>
        <authorList>
            <person name="Sekiguchi Y."/>
            <person name="Ohashi A."/>
            <person name="Parks D.H."/>
            <person name="Yamauchi T."/>
            <person name="Tyson G.W."/>
            <person name="Hugenholtz P."/>
        </authorList>
    </citation>
    <scope>NUCLEOTIDE SEQUENCE [LARGE SCALE GENOMIC DNA]</scope>
</reference>
<feature type="transmembrane region" description="Helical" evidence="4">
    <location>
        <begin position="478"/>
        <end position="498"/>
    </location>
</feature>
<dbReference type="eggNOG" id="COG0457">
    <property type="taxonomic scope" value="Bacteria"/>
</dbReference>
<feature type="transmembrane region" description="Helical" evidence="4">
    <location>
        <begin position="536"/>
        <end position="555"/>
    </location>
</feature>
<dbReference type="PROSITE" id="PS50005">
    <property type="entry name" value="TPR"/>
    <property type="match status" value="2"/>
</dbReference>
<evidence type="ECO:0000313" key="6">
    <source>
        <dbReference type="Proteomes" id="UP000030661"/>
    </source>
</evidence>
<keyword evidence="6" id="KW-1185">Reference proteome</keyword>
<evidence type="ECO:0000256" key="2">
    <source>
        <dbReference type="ARBA" id="ARBA00022803"/>
    </source>
</evidence>
<keyword evidence="4" id="KW-0472">Membrane</keyword>
<feature type="transmembrane region" description="Helical" evidence="4">
    <location>
        <begin position="109"/>
        <end position="128"/>
    </location>
</feature>
<feature type="transmembrane region" description="Helical" evidence="4">
    <location>
        <begin position="295"/>
        <end position="315"/>
    </location>
</feature>
<evidence type="ECO:0000256" key="1">
    <source>
        <dbReference type="ARBA" id="ARBA00022737"/>
    </source>
</evidence>
<feature type="transmembrane region" description="Helical" evidence="4">
    <location>
        <begin position="620"/>
        <end position="639"/>
    </location>
</feature>
<feature type="transmembrane region" description="Helical" evidence="4">
    <location>
        <begin position="562"/>
        <end position="579"/>
    </location>
</feature>
<name>A0A081C2D0_VECG1</name>
<gene>
    <name evidence="5" type="ORF">U27_05710</name>
</gene>
<dbReference type="InterPro" id="IPR050498">
    <property type="entry name" value="Ycf3"/>
</dbReference>
<organism evidence="5">
    <name type="scientific">Vecturithrix granuli</name>
    <dbReference type="NCBI Taxonomy" id="1499967"/>
    <lineage>
        <taxon>Bacteria</taxon>
        <taxon>Candidatus Moduliflexota</taxon>
        <taxon>Candidatus Vecturitrichia</taxon>
        <taxon>Candidatus Vecturitrichales</taxon>
        <taxon>Candidatus Vecturitrichaceae</taxon>
        <taxon>Candidatus Vecturithrix</taxon>
    </lineage>
</organism>
<protein>
    <recommendedName>
        <fullName evidence="7">Tetratricopeptide repeat protein</fullName>
    </recommendedName>
</protein>
<feature type="transmembrane region" description="Helical" evidence="4">
    <location>
        <begin position="194"/>
        <end position="213"/>
    </location>
</feature>
<dbReference type="Proteomes" id="UP000030661">
    <property type="component" value="Unassembled WGS sequence"/>
</dbReference>
<feature type="transmembrane region" description="Helical" evidence="4">
    <location>
        <begin position="140"/>
        <end position="163"/>
    </location>
</feature>
<proteinExistence type="predicted"/>
<feature type="repeat" description="TPR" evidence="3">
    <location>
        <begin position="910"/>
        <end position="943"/>
    </location>
</feature>
<feature type="transmembrane region" description="Helical" evidence="4">
    <location>
        <begin position="76"/>
        <end position="97"/>
    </location>
</feature>
<feature type="repeat" description="TPR" evidence="3">
    <location>
        <begin position="876"/>
        <end position="909"/>
    </location>
</feature>
<dbReference type="InterPro" id="IPR019734">
    <property type="entry name" value="TPR_rpt"/>
</dbReference>
<dbReference type="PANTHER" id="PTHR44858">
    <property type="entry name" value="TETRATRICOPEPTIDE REPEAT PROTEIN 6"/>
    <property type="match status" value="1"/>
</dbReference>
<dbReference type="SMART" id="SM00028">
    <property type="entry name" value="TPR"/>
    <property type="match status" value="3"/>
</dbReference>
<keyword evidence="1" id="KW-0677">Repeat</keyword>
<evidence type="ECO:0000256" key="4">
    <source>
        <dbReference type="SAM" id="Phobius"/>
    </source>
</evidence>
<dbReference type="AlphaFoldDB" id="A0A081C2D0"/>
<feature type="transmembrane region" description="Helical" evidence="4">
    <location>
        <begin position="270"/>
        <end position="288"/>
    </location>
</feature>
<feature type="transmembrane region" description="Helical" evidence="4">
    <location>
        <begin position="418"/>
        <end position="438"/>
    </location>
</feature>
<dbReference type="SUPFAM" id="SSF48452">
    <property type="entry name" value="TPR-like"/>
    <property type="match status" value="1"/>
</dbReference>
<dbReference type="STRING" id="1499967.U27_05710"/>
<keyword evidence="4" id="KW-0812">Transmembrane</keyword>
<keyword evidence="2 3" id="KW-0802">TPR repeat</keyword>
<dbReference type="PANTHER" id="PTHR44858:SF1">
    <property type="entry name" value="UDP-N-ACETYLGLUCOSAMINE--PEPTIDE N-ACETYLGLUCOSAMINYLTRANSFERASE SPINDLY-RELATED"/>
    <property type="match status" value="1"/>
</dbReference>
<feature type="transmembrane region" description="Helical" evidence="4">
    <location>
        <begin position="659"/>
        <end position="678"/>
    </location>
</feature>
<accession>A0A081C2D0</accession>